<dbReference type="PANTHER" id="PTHR37806">
    <property type="entry name" value="LMO0724 PROTEIN"/>
    <property type="match status" value="1"/>
</dbReference>
<dbReference type="InterPro" id="IPR039564">
    <property type="entry name" value="Peptidase_C39-like"/>
</dbReference>
<evidence type="ECO:0000313" key="5">
    <source>
        <dbReference type="Proteomes" id="UP000257317"/>
    </source>
</evidence>
<organism evidence="4 5">
    <name type="scientific">Lactobacillus rodentium</name>
    <dbReference type="NCBI Taxonomy" id="947835"/>
    <lineage>
        <taxon>Bacteria</taxon>
        <taxon>Bacillati</taxon>
        <taxon>Bacillota</taxon>
        <taxon>Bacilli</taxon>
        <taxon>Lactobacillales</taxon>
        <taxon>Lactobacillaceae</taxon>
        <taxon>Lactobacillus</taxon>
    </lineage>
</organism>
<evidence type="ECO:0000259" key="3">
    <source>
        <dbReference type="Pfam" id="PF13529"/>
    </source>
</evidence>
<keyword evidence="2" id="KW-0732">Signal</keyword>
<evidence type="ECO:0000256" key="1">
    <source>
        <dbReference type="SAM" id="MobiDB-lite"/>
    </source>
</evidence>
<protein>
    <recommendedName>
        <fullName evidence="3">Peptidase C39-like domain-containing protein</fullName>
    </recommendedName>
</protein>
<proteinExistence type="predicted"/>
<sequence length="438" mass="48818">MKRINWICGMTLVGVALLSTGKVHAASENTPDQSSETEIVTNENNHEESNDNSSNVTTVNAKNNNLSASEKAAKIESKNQVVTINYDGKGKVAVWNNYEQPKQIVNYLSKNTSWKSFKVASVENDHKWYNLGGNQWVDGNYAKVQTTFFENQNHPNTSITNTDQNISSENKIITINYSGKGKVAIWSSYDQSKKIKQYVAPKSNWVVNKKATDANGRLWYDLGNNQWLDSQYAKDINGVIYDNRLKANVYCKNGRIQSGKIINGKQTLFTHPNGAIYQVEMNVPVISQLPQLPTGCEMTAVTMLLQYAGVNISKLQVAAQTPRSNDGNRGFVGNPYSPSGWWVFPSGIAPVVNRHLGHSSNLTGVGISTIKNKLLQGHPVVAWMANMNGFVNHAITLTGFSTDGKFYYNNPWSGKRESMSEKNFMSHWNADKRRALSY</sequence>
<evidence type="ECO:0000256" key="2">
    <source>
        <dbReference type="SAM" id="SignalP"/>
    </source>
</evidence>
<evidence type="ECO:0000313" key="4">
    <source>
        <dbReference type="EMBL" id="GBG04546.1"/>
    </source>
</evidence>
<gene>
    <name evidence="4" type="ORF">LrDSM24759_04600</name>
</gene>
<dbReference type="Proteomes" id="UP000257317">
    <property type="component" value="Unassembled WGS sequence"/>
</dbReference>
<comment type="caution">
    <text evidence="4">The sequence shown here is derived from an EMBL/GenBank/DDBJ whole genome shotgun (WGS) entry which is preliminary data.</text>
</comment>
<feature type="region of interest" description="Disordered" evidence="1">
    <location>
        <begin position="26"/>
        <end position="59"/>
    </location>
</feature>
<feature type="chain" id="PRO_5016319453" description="Peptidase C39-like domain-containing protein" evidence="2">
    <location>
        <begin position="26"/>
        <end position="438"/>
    </location>
</feature>
<name>A0A2Z6T6P3_9LACO</name>
<reference evidence="5" key="1">
    <citation type="submission" date="2018-03" db="EMBL/GenBank/DDBJ databases">
        <title>New taxa in the Lactobacillus gasseri group.</title>
        <authorList>
            <person name="Tanizawa Y."/>
            <person name="Tohno M."/>
            <person name="Endo A."/>
            <person name="Arita M."/>
        </authorList>
    </citation>
    <scope>NUCLEOTIDE SEQUENCE [LARGE SCALE GENOMIC DNA]</scope>
    <source>
        <strain evidence="5">DSM 24759</strain>
    </source>
</reference>
<feature type="domain" description="Peptidase C39-like" evidence="3">
    <location>
        <begin position="282"/>
        <end position="412"/>
    </location>
</feature>
<dbReference type="Gene3D" id="3.90.70.10">
    <property type="entry name" value="Cysteine proteinases"/>
    <property type="match status" value="1"/>
</dbReference>
<dbReference type="AlphaFoldDB" id="A0A2Z6T6P3"/>
<dbReference type="PANTHER" id="PTHR37806:SF1">
    <property type="entry name" value="PEPTIDASE C39-LIKE DOMAIN-CONTAINING PROTEIN"/>
    <property type="match status" value="1"/>
</dbReference>
<accession>A0A2Z6T6P3</accession>
<dbReference type="OrthoDB" id="1164310at2"/>
<dbReference type="RefSeq" id="WP_117117892.1">
    <property type="nucleotide sequence ID" value="NZ_BFBY01000002.1"/>
</dbReference>
<dbReference type="Pfam" id="PF13529">
    <property type="entry name" value="Peptidase_C39_2"/>
    <property type="match status" value="1"/>
</dbReference>
<dbReference type="EMBL" id="BFBY01000002">
    <property type="protein sequence ID" value="GBG04546.1"/>
    <property type="molecule type" value="Genomic_DNA"/>
</dbReference>
<keyword evidence="5" id="KW-1185">Reference proteome</keyword>
<feature type="compositionally biased region" description="Polar residues" evidence="1">
    <location>
        <begin position="27"/>
        <end position="41"/>
    </location>
</feature>
<feature type="signal peptide" evidence="2">
    <location>
        <begin position="1"/>
        <end position="25"/>
    </location>
</feature>